<evidence type="ECO:0000313" key="1">
    <source>
        <dbReference type="EMBL" id="PRY38489.1"/>
    </source>
</evidence>
<name>A0A2T0SYM1_9BACT</name>
<dbReference type="Proteomes" id="UP000238375">
    <property type="component" value="Unassembled WGS sequence"/>
</dbReference>
<accession>A0A2T0SYM1</accession>
<comment type="caution">
    <text evidence="1">The sequence shown here is derived from an EMBL/GenBank/DDBJ whole genome shotgun (WGS) entry which is preliminary data.</text>
</comment>
<organism evidence="1 2">
    <name type="scientific">Spirosoma oryzae</name>
    <dbReference type="NCBI Taxonomy" id="1469603"/>
    <lineage>
        <taxon>Bacteria</taxon>
        <taxon>Pseudomonadati</taxon>
        <taxon>Bacteroidota</taxon>
        <taxon>Cytophagia</taxon>
        <taxon>Cytophagales</taxon>
        <taxon>Cytophagaceae</taxon>
        <taxon>Spirosoma</taxon>
    </lineage>
</organism>
<sequence>MATLVTPQQFTQQFAPLFTRSQIPFKLIDNRKSFSKTHQVVTIFEKEYQPENTFVCIQETVYRLNHRPVKSDFKVIQNFSPCVKYKFEPENFTPFTGLNSLPQDQQDKLWSNPMTTVPVSQAHTVVSGLPDWLSDETRLQDPDDVSLIPVTEDEYPQIFNEEPETPIVVLNSLAPEPISMEGLDLSTAEGFGRFLENRFERVRLSMVQKGVEYRKGGNVFHNFDSTGRMNDQLPERALWGMVSKQITSMKDMIVDLENGVLPPVDLLQERSKDLVNYFLLLEALMFRTIQEHTGFKQAA</sequence>
<evidence type="ECO:0000313" key="2">
    <source>
        <dbReference type="Proteomes" id="UP000238375"/>
    </source>
</evidence>
<keyword evidence="2" id="KW-1185">Reference proteome</keyword>
<dbReference type="AlphaFoldDB" id="A0A2T0SYM1"/>
<proteinExistence type="predicted"/>
<dbReference type="EMBL" id="PVTE01000009">
    <property type="protein sequence ID" value="PRY38489.1"/>
    <property type="molecule type" value="Genomic_DNA"/>
</dbReference>
<dbReference type="OrthoDB" id="1369691at2"/>
<protein>
    <submittedName>
        <fullName evidence="1">Uncharacterized protein</fullName>
    </submittedName>
</protein>
<gene>
    <name evidence="1" type="ORF">CLV58_109216</name>
</gene>
<reference evidence="1 2" key="1">
    <citation type="submission" date="2018-03" db="EMBL/GenBank/DDBJ databases">
        <title>Genomic Encyclopedia of Archaeal and Bacterial Type Strains, Phase II (KMG-II): from individual species to whole genera.</title>
        <authorList>
            <person name="Goeker M."/>
        </authorList>
    </citation>
    <scope>NUCLEOTIDE SEQUENCE [LARGE SCALE GENOMIC DNA]</scope>
    <source>
        <strain evidence="1 2">DSM 28354</strain>
    </source>
</reference>
<dbReference type="RefSeq" id="WP_106138218.1">
    <property type="nucleotide sequence ID" value="NZ_PVTE01000009.1"/>
</dbReference>